<keyword evidence="16" id="KW-1185">Reference proteome</keyword>
<dbReference type="GO" id="GO:0030968">
    <property type="term" value="P:endoplasmic reticulum unfolded protein response"/>
    <property type="evidence" value="ECO:0007669"/>
    <property type="project" value="TreeGrafter"/>
</dbReference>
<feature type="domain" description="RING-type" evidence="13">
    <location>
        <begin position="375"/>
        <end position="413"/>
    </location>
</feature>
<dbReference type="SMART" id="SM00546">
    <property type="entry name" value="CUE"/>
    <property type="match status" value="1"/>
</dbReference>
<dbReference type="GO" id="GO:0043130">
    <property type="term" value="F:ubiquitin binding"/>
    <property type="evidence" value="ECO:0007669"/>
    <property type="project" value="InterPro"/>
</dbReference>
<dbReference type="Proteomes" id="UP000887116">
    <property type="component" value="Unassembled WGS sequence"/>
</dbReference>
<comment type="subcellular location">
    <subcellularLocation>
        <location evidence="1">Membrane</location>
        <topology evidence="1">Multi-pass membrane protein</topology>
    </subcellularLocation>
</comment>
<dbReference type="FunFam" id="3.30.40.10:FF:000259">
    <property type="entry name" value="E3 ubiquitin protein ligase RIN2"/>
    <property type="match status" value="1"/>
</dbReference>
<keyword evidence="5" id="KW-0479">Metal-binding</keyword>
<dbReference type="Gene3D" id="1.10.8.10">
    <property type="entry name" value="DNA helicase RuvA subunit, C-terminal domain"/>
    <property type="match status" value="1"/>
</dbReference>
<dbReference type="GO" id="GO:0016020">
    <property type="term" value="C:membrane"/>
    <property type="evidence" value="ECO:0007669"/>
    <property type="project" value="UniProtKB-SubCell"/>
</dbReference>
<evidence type="ECO:0000256" key="4">
    <source>
        <dbReference type="ARBA" id="ARBA00022692"/>
    </source>
</evidence>
<dbReference type="PROSITE" id="PS51140">
    <property type="entry name" value="CUE"/>
    <property type="match status" value="1"/>
</dbReference>
<evidence type="ECO:0000256" key="12">
    <source>
        <dbReference type="SAM" id="Phobius"/>
    </source>
</evidence>
<evidence type="ECO:0000256" key="6">
    <source>
        <dbReference type="ARBA" id="ARBA00022771"/>
    </source>
</evidence>
<comment type="caution">
    <text evidence="15">The sequence shown here is derived from an EMBL/GenBank/DDBJ whole genome shotgun (WGS) entry which is preliminary data.</text>
</comment>
<organism evidence="15 16">
    <name type="scientific">Trichonephila clavata</name>
    <name type="common">Joro spider</name>
    <name type="synonym">Nephila clavata</name>
    <dbReference type="NCBI Taxonomy" id="2740835"/>
    <lineage>
        <taxon>Eukaryota</taxon>
        <taxon>Metazoa</taxon>
        <taxon>Ecdysozoa</taxon>
        <taxon>Arthropoda</taxon>
        <taxon>Chelicerata</taxon>
        <taxon>Arachnida</taxon>
        <taxon>Araneae</taxon>
        <taxon>Araneomorphae</taxon>
        <taxon>Entelegynae</taxon>
        <taxon>Araneoidea</taxon>
        <taxon>Nephilidae</taxon>
        <taxon>Trichonephila</taxon>
    </lineage>
</organism>
<dbReference type="GO" id="GO:0006511">
    <property type="term" value="P:ubiquitin-dependent protein catabolic process"/>
    <property type="evidence" value="ECO:0007669"/>
    <property type="project" value="TreeGrafter"/>
</dbReference>
<proteinExistence type="predicted"/>
<feature type="transmembrane region" description="Helical" evidence="12">
    <location>
        <begin position="315"/>
        <end position="336"/>
    </location>
</feature>
<dbReference type="AlphaFoldDB" id="A0A8X6M612"/>
<feature type="compositionally biased region" description="Basic and acidic residues" evidence="11">
    <location>
        <begin position="626"/>
        <end position="638"/>
    </location>
</feature>
<dbReference type="Pfam" id="PF25563">
    <property type="entry name" value="TPR_SYVN1_N"/>
    <property type="match status" value="1"/>
</dbReference>
<evidence type="ECO:0000313" key="15">
    <source>
        <dbReference type="EMBL" id="GFR33217.1"/>
    </source>
</evidence>
<dbReference type="GO" id="GO:0005783">
    <property type="term" value="C:endoplasmic reticulum"/>
    <property type="evidence" value="ECO:0007669"/>
    <property type="project" value="TreeGrafter"/>
</dbReference>
<dbReference type="InterPro" id="IPR001841">
    <property type="entry name" value="Znf_RING"/>
</dbReference>
<name>A0A8X6M612_TRICU</name>
<feature type="region of interest" description="Disordered" evidence="11">
    <location>
        <begin position="586"/>
        <end position="638"/>
    </location>
</feature>
<dbReference type="OrthoDB" id="3824970at2759"/>
<evidence type="ECO:0000313" key="16">
    <source>
        <dbReference type="Proteomes" id="UP000887116"/>
    </source>
</evidence>
<keyword evidence="8 12" id="KW-1133">Transmembrane helix</keyword>
<dbReference type="GO" id="GO:0005829">
    <property type="term" value="C:cytosol"/>
    <property type="evidence" value="ECO:0007669"/>
    <property type="project" value="TreeGrafter"/>
</dbReference>
<dbReference type="InterPro" id="IPR013083">
    <property type="entry name" value="Znf_RING/FYVE/PHD"/>
</dbReference>
<feature type="transmembrane region" description="Helical" evidence="12">
    <location>
        <begin position="171"/>
        <end position="191"/>
    </location>
</feature>
<dbReference type="Pfam" id="PF13639">
    <property type="entry name" value="zf-RING_2"/>
    <property type="match status" value="1"/>
</dbReference>
<evidence type="ECO:0000259" key="13">
    <source>
        <dbReference type="PROSITE" id="PS50089"/>
    </source>
</evidence>
<dbReference type="InterPro" id="IPR040675">
    <property type="entry name" value="AMFR_Ube2g2-bd"/>
</dbReference>
<evidence type="ECO:0000256" key="9">
    <source>
        <dbReference type="ARBA" id="ARBA00023136"/>
    </source>
</evidence>
<dbReference type="Pfam" id="PF18442">
    <property type="entry name" value="G2BR"/>
    <property type="match status" value="1"/>
</dbReference>
<dbReference type="GO" id="GO:0000151">
    <property type="term" value="C:ubiquitin ligase complex"/>
    <property type="evidence" value="ECO:0007669"/>
    <property type="project" value="TreeGrafter"/>
</dbReference>
<dbReference type="GO" id="GO:0061630">
    <property type="term" value="F:ubiquitin protein ligase activity"/>
    <property type="evidence" value="ECO:0007669"/>
    <property type="project" value="TreeGrafter"/>
</dbReference>
<dbReference type="PANTHER" id="PTHR15067">
    <property type="entry name" value="E3 UBIQUITIN-PROTEIN LIGASE RNF8"/>
    <property type="match status" value="1"/>
</dbReference>
<dbReference type="InterPro" id="IPR057992">
    <property type="entry name" value="TPR_SYVN1_N"/>
</dbReference>
<dbReference type="SMART" id="SM00184">
    <property type="entry name" value="RING"/>
    <property type="match status" value="1"/>
</dbReference>
<keyword evidence="9 12" id="KW-0472">Membrane</keyword>
<keyword evidence="3" id="KW-0808">Transferase</keyword>
<feature type="transmembrane region" description="Helical" evidence="12">
    <location>
        <begin position="108"/>
        <end position="128"/>
    </location>
</feature>
<evidence type="ECO:0000256" key="1">
    <source>
        <dbReference type="ARBA" id="ARBA00004141"/>
    </source>
</evidence>
<feature type="region of interest" description="Disordered" evidence="11">
    <location>
        <begin position="652"/>
        <end position="677"/>
    </location>
</feature>
<reference evidence="15" key="1">
    <citation type="submission" date="2020-07" db="EMBL/GenBank/DDBJ databases">
        <title>Multicomponent nature underlies the extraordinary mechanical properties of spider dragline silk.</title>
        <authorList>
            <person name="Kono N."/>
            <person name="Nakamura H."/>
            <person name="Mori M."/>
            <person name="Yoshida Y."/>
            <person name="Ohtoshi R."/>
            <person name="Malay A.D."/>
            <person name="Moran D.A.P."/>
            <person name="Tomita M."/>
            <person name="Numata K."/>
            <person name="Arakawa K."/>
        </authorList>
    </citation>
    <scope>NUCLEOTIDE SEQUENCE</scope>
</reference>
<evidence type="ECO:0000259" key="14">
    <source>
        <dbReference type="PROSITE" id="PS51140"/>
    </source>
</evidence>
<dbReference type="PROSITE" id="PS50089">
    <property type="entry name" value="ZF_RING_2"/>
    <property type="match status" value="1"/>
</dbReference>
<feature type="transmembrane region" description="Helical" evidence="12">
    <location>
        <begin position="148"/>
        <end position="165"/>
    </location>
</feature>
<protein>
    <submittedName>
        <fullName evidence="15">E3 ubiquitin-protein ligase AMFR</fullName>
    </submittedName>
</protein>
<dbReference type="CDD" id="cd16455">
    <property type="entry name" value="RING-H2_AMFR"/>
    <property type="match status" value="1"/>
</dbReference>
<feature type="transmembrane region" description="Helical" evidence="12">
    <location>
        <begin position="12"/>
        <end position="33"/>
    </location>
</feature>
<feature type="transmembrane region" description="Helical" evidence="12">
    <location>
        <begin position="246"/>
        <end position="265"/>
    </location>
</feature>
<evidence type="ECO:0000256" key="5">
    <source>
        <dbReference type="ARBA" id="ARBA00022723"/>
    </source>
</evidence>
<keyword evidence="6 10" id="KW-0863">Zinc-finger</keyword>
<evidence type="ECO:0000256" key="10">
    <source>
        <dbReference type="PROSITE-ProRule" id="PRU00175"/>
    </source>
</evidence>
<feature type="region of interest" description="Disordered" evidence="11">
    <location>
        <begin position="419"/>
        <end position="440"/>
    </location>
</feature>
<evidence type="ECO:0000256" key="11">
    <source>
        <dbReference type="SAM" id="MobiDB-lite"/>
    </source>
</evidence>
<dbReference type="PANTHER" id="PTHR15067:SF5">
    <property type="entry name" value="E3 UBIQUITIN-PROTEIN LIGASE AMFR"/>
    <property type="match status" value="1"/>
</dbReference>
<evidence type="ECO:0000256" key="7">
    <source>
        <dbReference type="ARBA" id="ARBA00022833"/>
    </source>
</evidence>
<accession>A0A8X6M612</accession>
<feature type="compositionally biased region" description="Basic and acidic residues" evidence="11">
    <location>
        <begin position="662"/>
        <end position="677"/>
    </location>
</feature>
<gene>
    <name evidence="15" type="primary">Amfr</name>
    <name evidence="15" type="ORF">TNCT_13901</name>
</gene>
<dbReference type="EMBL" id="BMAO01029639">
    <property type="protein sequence ID" value="GFR33217.1"/>
    <property type="molecule type" value="Genomic_DNA"/>
</dbReference>
<comment type="pathway">
    <text evidence="2">Protein modification; protein ubiquitination.</text>
</comment>
<keyword evidence="7" id="KW-0862">Zinc</keyword>
<keyword evidence="4 12" id="KW-0812">Transmembrane</keyword>
<evidence type="ECO:0000256" key="8">
    <source>
        <dbReference type="ARBA" id="ARBA00022989"/>
    </source>
</evidence>
<feature type="transmembrane region" description="Helical" evidence="12">
    <location>
        <begin position="212"/>
        <end position="234"/>
    </location>
</feature>
<sequence length="677" mass="77649">MPSVPFERIPLPSLQTYTTISVVLFSCSIYYAIQVTSDPNWVMNVTENTKPPNTGQENVIPLDNPFESELNNLAPIESHKLILHKLLINNPKTKKLYEMLYVIVEEPLCVWTLINMVYCVMILIGKCIQKIVFGDLRAIEQQHIKDKFWNFVFYKFIFIFGVMNVQYMDEVLMWCGWFSFVGAFHLLSTLCKDRFEYLSFSPTTPKWAHLRLFSLIFFILAVSVSLCTIVGLYANLNIFFFMAAEWTLVIIRTIYVLVRYIIYLYDITYEGVWENRGVFTYYCELACELSSLVIDFLHHVHMLITMYVLVAIKKLWRNIFLSVASLIICMQLRCFINDIQRKILRHKNYLRVSRHLENNFSLATKEELDANSDDCAICWDRMESARKLPCGHLFHTSCLHSWLEQVTNCPTCRTSLVPKQNTSSDGNPLGQDPRQPTQTTNHFFHFDGSRYVSWLPSFSVEVSHTSLLGERPPVIPTRPSQLDSMVHQVLQMFPHMPYSLILEDLLITHSVEQTVENILEERLVAPTTTTAFPPSLPIHNPEALMYSTSFLNWAFRGNRASPSLGHSNHPAPLTGRTPDALHLREATSSTQNGGGSSDSGISDNTVRTEESTIVTGGDGCRFSKNSQERQDMLSSRKEELLKKARSKYISRVMTRPIADTRPFSDARTRDIDSSSSE</sequence>
<dbReference type="Pfam" id="PF02845">
    <property type="entry name" value="CUE"/>
    <property type="match status" value="1"/>
</dbReference>
<evidence type="ECO:0000256" key="2">
    <source>
        <dbReference type="ARBA" id="ARBA00004906"/>
    </source>
</evidence>
<dbReference type="SUPFAM" id="SSF57850">
    <property type="entry name" value="RING/U-box"/>
    <property type="match status" value="1"/>
</dbReference>
<dbReference type="InterPro" id="IPR003892">
    <property type="entry name" value="CUE"/>
</dbReference>
<feature type="domain" description="CUE" evidence="14">
    <location>
        <begin position="481"/>
        <end position="523"/>
    </location>
</feature>
<dbReference type="GO" id="GO:0008270">
    <property type="term" value="F:zinc ion binding"/>
    <property type="evidence" value="ECO:0007669"/>
    <property type="project" value="UniProtKB-KW"/>
</dbReference>
<dbReference type="CDD" id="cd14421">
    <property type="entry name" value="CUE_AMFR"/>
    <property type="match status" value="1"/>
</dbReference>
<dbReference type="GO" id="GO:0070936">
    <property type="term" value="P:protein K48-linked ubiquitination"/>
    <property type="evidence" value="ECO:0007669"/>
    <property type="project" value="TreeGrafter"/>
</dbReference>
<dbReference type="Gene3D" id="3.30.40.10">
    <property type="entry name" value="Zinc/RING finger domain, C3HC4 (zinc finger)"/>
    <property type="match status" value="1"/>
</dbReference>
<evidence type="ECO:0000256" key="3">
    <source>
        <dbReference type="ARBA" id="ARBA00022679"/>
    </source>
</evidence>